<evidence type="ECO:0000313" key="1">
    <source>
        <dbReference type="EMBL" id="KIJ41595.1"/>
    </source>
</evidence>
<feature type="non-terminal residue" evidence="1">
    <location>
        <position position="72"/>
    </location>
</feature>
<dbReference type="PANTHER" id="PTHR28268">
    <property type="entry name" value="MICOS SUBUNIT MIC26"/>
    <property type="match status" value="1"/>
</dbReference>
<dbReference type="Proteomes" id="UP000054279">
    <property type="component" value="Unassembled WGS sequence"/>
</dbReference>
<dbReference type="PANTHER" id="PTHR28268:SF1">
    <property type="entry name" value="MICOS SUBUNIT MIC26"/>
    <property type="match status" value="1"/>
</dbReference>
<organism evidence="1 2">
    <name type="scientific">Sphaerobolus stellatus (strain SS14)</name>
    <dbReference type="NCBI Taxonomy" id="990650"/>
    <lineage>
        <taxon>Eukaryota</taxon>
        <taxon>Fungi</taxon>
        <taxon>Dikarya</taxon>
        <taxon>Basidiomycota</taxon>
        <taxon>Agaricomycotina</taxon>
        <taxon>Agaricomycetes</taxon>
        <taxon>Phallomycetidae</taxon>
        <taxon>Geastrales</taxon>
        <taxon>Sphaerobolaceae</taxon>
        <taxon>Sphaerobolus</taxon>
    </lineage>
</organism>
<gene>
    <name evidence="1" type="ORF">M422DRAFT_172054</name>
</gene>
<keyword evidence="2" id="KW-1185">Reference proteome</keyword>
<dbReference type="EMBL" id="KN837136">
    <property type="protein sequence ID" value="KIJ41595.1"/>
    <property type="molecule type" value="Genomic_DNA"/>
</dbReference>
<reference evidence="1 2" key="1">
    <citation type="submission" date="2014-06" db="EMBL/GenBank/DDBJ databases">
        <title>Evolutionary Origins and Diversification of the Mycorrhizal Mutualists.</title>
        <authorList>
            <consortium name="DOE Joint Genome Institute"/>
            <consortium name="Mycorrhizal Genomics Consortium"/>
            <person name="Kohler A."/>
            <person name="Kuo A."/>
            <person name="Nagy L.G."/>
            <person name="Floudas D."/>
            <person name="Copeland A."/>
            <person name="Barry K.W."/>
            <person name="Cichocki N."/>
            <person name="Veneault-Fourrey C."/>
            <person name="LaButti K."/>
            <person name="Lindquist E.A."/>
            <person name="Lipzen A."/>
            <person name="Lundell T."/>
            <person name="Morin E."/>
            <person name="Murat C."/>
            <person name="Riley R."/>
            <person name="Ohm R."/>
            <person name="Sun H."/>
            <person name="Tunlid A."/>
            <person name="Henrissat B."/>
            <person name="Grigoriev I.V."/>
            <person name="Hibbett D.S."/>
            <person name="Martin F."/>
        </authorList>
    </citation>
    <scope>NUCLEOTIDE SEQUENCE [LARGE SCALE GENOMIC DNA]</scope>
    <source>
        <strain evidence="1 2">SS14</strain>
    </source>
</reference>
<dbReference type="GO" id="GO:0061617">
    <property type="term" value="C:MICOS complex"/>
    <property type="evidence" value="ECO:0007669"/>
    <property type="project" value="InterPro"/>
</dbReference>
<dbReference type="GO" id="GO:0044284">
    <property type="term" value="C:mitochondrial crista junction"/>
    <property type="evidence" value="ECO:0007669"/>
    <property type="project" value="TreeGrafter"/>
</dbReference>
<sequence>WIGVEHAVESASSAVFKPDESLTPGVLYVSVAALTGSVPAHNQLIFIQFSLPPRLFILSMASSEPAIEIEFR</sequence>
<dbReference type="GO" id="GO:0042407">
    <property type="term" value="P:cristae formation"/>
    <property type="evidence" value="ECO:0007669"/>
    <property type="project" value="InterPro"/>
</dbReference>
<name>A0A0C9VSY2_SPHS4</name>
<dbReference type="InterPro" id="IPR033181">
    <property type="entry name" value="Mic26_fungi"/>
</dbReference>
<dbReference type="OrthoDB" id="2399148at2759"/>
<accession>A0A0C9VSY2</accession>
<proteinExistence type="predicted"/>
<evidence type="ECO:0000313" key="2">
    <source>
        <dbReference type="Proteomes" id="UP000054279"/>
    </source>
</evidence>
<dbReference type="AlphaFoldDB" id="A0A0C9VSY2"/>
<protein>
    <submittedName>
        <fullName evidence="1">Uncharacterized protein</fullName>
    </submittedName>
</protein>
<dbReference type="HOGENOM" id="CLU_2729366_0_0_1"/>